<reference evidence="5 6" key="1">
    <citation type="submission" date="2020-04" db="EMBL/GenBank/DDBJ databases">
        <title>MicrobeNet Type strains.</title>
        <authorList>
            <person name="Nicholson A.C."/>
        </authorList>
    </citation>
    <scope>NUCLEOTIDE SEQUENCE [LARGE SCALE GENOMIC DNA]</scope>
    <source>
        <strain evidence="5 6">JCM 3332</strain>
    </source>
</reference>
<gene>
    <name evidence="5" type="ORF">HGA15_23405</name>
</gene>
<dbReference type="Pfam" id="PF00440">
    <property type="entry name" value="TetR_N"/>
    <property type="match status" value="1"/>
</dbReference>
<dbReference type="RefSeq" id="WP_062975002.1">
    <property type="nucleotide sequence ID" value="NZ_JAAXOT010000013.1"/>
</dbReference>
<evidence type="ECO:0000259" key="4">
    <source>
        <dbReference type="Pfam" id="PF00440"/>
    </source>
</evidence>
<dbReference type="SUPFAM" id="SSF48498">
    <property type="entry name" value="Tetracyclin repressor-like, C-terminal domain"/>
    <property type="match status" value="1"/>
</dbReference>
<dbReference type="Gene3D" id="1.10.357.10">
    <property type="entry name" value="Tetracycline Repressor, domain 2"/>
    <property type="match status" value="1"/>
</dbReference>
<name>A0A846YJG7_9NOCA</name>
<dbReference type="PANTHER" id="PTHR30055:SF240">
    <property type="entry name" value="HTH-TYPE TRANSCRIPTIONAL REGULATOR ACRR"/>
    <property type="match status" value="1"/>
</dbReference>
<evidence type="ECO:0000313" key="6">
    <source>
        <dbReference type="Proteomes" id="UP000570678"/>
    </source>
</evidence>
<dbReference type="InterPro" id="IPR036271">
    <property type="entry name" value="Tet_transcr_reg_TetR-rel_C_sf"/>
</dbReference>
<dbReference type="Proteomes" id="UP000570678">
    <property type="component" value="Unassembled WGS sequence"/>
</dbReference>
<proteinExistence type="predicted"/>
<sequence>MTGTTHDQSSATRSRRAQIIEATIESIAEFGYARTTFAKIATRGGLSSTRLISYHFASKRDLMDAVIDDIYRSIDQFLFDRMAIDPATRPISQRPDRPENPESAAAELRAYITGVVAYIDKHRSRMRALQSIFAAEHDEMPNPAVTQADPHGVVMSNLQNILRRGRRDGEFRDFDPVVIATMIQRPLEALPLLLAGRTRIDLDKYAAELATAVDLATRNPEHR</sequence>
<evidence type="ECO:0000313" key="5">
    <source>
        <dbReference type="EMBL" id="NKY59045.1"/>
    </source>
</evidence>
<accession>A0A846YJG7</accession>
<evidence type="ECO:0000256" key="2">
    <source>
        <dbReference type="ARBA" id="ARBA00023125"/>
    </source>
</evidence>
<evidence type="ECO:0000256" key="3">
    <source>
        <dbReference type="ARBA" id="ARBA00023163"/>
    </source>
</evidence>
<dbReference type="SUPFAM" id="SSF46689">
    <property type="entry name" value="Homeodomain-like"/>
    <property type="match status" value="1"/>
</dbReference>
<dbReference type="Gene3D" id="1.10.10.60">
    <property type="entry name" value="Homeodomain-like"/>
    <property type="match status" value="1"/>
</dbReference>
<dbReference type="AlphaFoldDB" id="A0A846YJG7"/>
<dbReference type="InterPro" id="IPR050109">
    <property type="entry name" value="HTH-type_TetR-like_transc_reg"/>
</dbReference>
<dbReference type="GO" id="GO:0003700">
    <property type="term" value="F:DNA-binding transcription factor activity"/>
    <property type="evidence" value="ECO:0007669"/>
    <property type="project" value="TreeGrafter"/>
</dbReference>
<dbReference type="InterPro" id="IPR009057">
    <property type="entry name" value="Homeodomain-like_sf"/>
</dbReference>
<dbReference type="GO" id="GO:0000976">
    <property type="term" value="F:transcription cis-regulatory region binding"/>
    <property type="evidence" value="ECO:0007669"/>
    <property type="project" value="TreeGrafter"/>
</dbReference>
<dbReference type="PANTHER" id="PTHR30055">
    <property type="entry name" value="HTH-TYPE TRANSCRIPTIONAL REGULATOR RUTR"/>
    <property type="match status" value="1"/>
</dbReference>
<dbReference type="InterPro" id="IPR001647">
    <property type="entry name" value="HTH_TetR"/>
</dbReference>
<comment type="caution">
    <text evidence="5">The sequence shown here is derived from an EMBL/GenBank/DDBJ whole genome shotgun (WGS) entry which is preliminary data.</text>
</comment>
<feature type="domain" description="HTH tetR-type" evidence="4">
    <location>
        <begin position="19"/>
        <end position="66"/>
    </location>
</feature>
<dbReference type="EMBL" id="JAAXOT010000013">
    <property type="protein sequence ID" value="NKY59045.1"/>
    <property type="molecule type" value="Genomic_DNA"/>
</dbReference>
<protein>
    <submittedName>
        <fullName evidence="5">TetR family transcriptional regulator</fullName>
    </submittedName>
</protein>
<keyword evidence="2" id="KW-0238">DNA-binding</keyword>
<organism evidence="5 6">
    <name type="scientific">Nocardia flavorosea</name>
    <dbReference type="NCBI Taxonomy" id="53429"/>
    <lineage>
        <taxon>Bacteria</taxon>
        <taxon>Bacillati</taxon>
        <taxon>Actinomycetota</taxon>
        <taxon>Actinomycetes</taxon>
        <taxon>Mycobacteriales</taxon>
        <taxon>Nocardiaceae</taxon>
        <taxon>Nocardia</taxon>
    </lineage>
</organism>
<keyword evidence="1" id="KW-0805">Transcription regulation</keyword>
<keyword evidence="3" id="KW-0804">Transcription</keyword>
<evidence type="ECO:0000256" key="1">
    <source>
        <dbReference type="ARBA" id="ARBA00023015"/>
    </source>
</evidence>
<keyword evidence="6" id="KW-1185">Reference proteome</keyword>